<evidence type="ECO:0000256" key="9">
    <source>
        <dbReference type="RuleBase" id="RU003355"/>
    </source>
</evidence>
<dbReference type="InterPro" id="IPR006311">
    <property type="entry name" value="TAT_signal"/>
</dbReference>
<feature type="domain" description="PA" evidence="12">
    <location>
        <begin position="814"/>
        <end position="884"/>
    </location>
</feature>
<dbReference type="Proteomes" id="UP000677457">
    <property type="component" value="Unassembled WGS sequence"/>
</dbReference>
<reference evidence="13 16" key="2">
    <citation type="submission" date="2021-03" db="EMBL/GenBank/DDBJ databases">
        <title>Whole genome shotgun sequence of Salinispora arenicola NBRC 105043.</title>
        <authorList>
            <person name="Komaki H."/>
            <person name="Tamura T."/>
        </authorList>
    </citation>
    <scope>NUCLEOTIDE SEQUENCE [LARGE SCALE GENOMIC DNA]</scope>
    <source>
        <strain evidence="13 16">NBRC 105043</strain>
    </source>
</reference>
<dbReference type="GeneID" id="93774042"/>
<dbReference type="AlphaFoldDB" id="A0A542XUZ1"/>
<dbReference type="SUPFAM" id="SSF52743">
    <property type="entry name" value="Subtilisin-like"/>
    <property type="match status" value="1"/>
</dbReference>
<evidence type="ECO:0000256" key="10">
    <source>
        <dbReference type="SAM" id="SignalP"/>
    </source>
</evidence>
<dbReference type="PROSITE" id="PS00137">
    <property type="entry name" value="SUBTILASE_HIS"/>
    <property type="match status" value="1"/>
</dbReference>
<dbReference type="GO" id="GO:0005975">
    <property type="term" value="P:carbohydrate metabolic process"/>
    <property type="evidence" value="ECO:0007669"/>
    <property type="project" value="UniProtKB-ARBA"/>
</dbReference>
<evidence type="ECO:0000256" key="2">
    <source>
        <dbReference type="ARBA" id="ARBA00022525"/>
    </source>
</evidence>
<proteinExistence type="inferred from homology"/>
<dbReference type="Proteomes" id="UP000315983">
    <property type="component" value="Unassembled WGS sequence"/>
</dbReference>
<evidence type="ECO:0000313" key="13">
    <source>
        <dbReference type="EMBL" id="GIM81331.1"/>
    </source>
</evidence>
<feature type="chain" id="PRO_5039635259" evidence="10">
    <location>
        <begin position="32"/>
        <end position="1244"/>
    </location>
</feature>
<dbReference type="InterPro" id="IPR036852">
    <property type="entry name" value="Peptidase_S8/S53_dom_sf"/>
</dbReference>
<evidence type="ECO:0000256" key="6">
    <source>
        <dbReference type="ARBA" id="ARBA00022825"/>
    </source>
</evidence>
<dbReference type="Pfam" id="PF00082">
    <property type="entry name" value="Peptidase_S8"/>
    <property type="match status" value="1"/>
</dbReference>
<dbReference type="InterPro" id="IPR017296">
    <property type="entry name" value="Peptidase_S8A_SAM-P45"/>
</dbReference>
<evidence type="ECO:0000256" key="7">
    <source>
        <dbReference type="PIRSR" id="PIRSR615500-1"/>
    </source>
</evidence>
<dbReference type="InterPro" id="IPR023827">
    <property type="entry name" value="Peptidase_S8_Asp-AS"/>
</dbReference>
<evidence type="ECO:0000313" key="14">
    <source>
        <dbReference type="EMBL" id="TQL39660.1"/>
    </source>
</evidence>
<dbReference type="SUPFAM" id="SSF52025">
    <property type="entry name" value="PA domain"/>
    <property type="match status" value="1"/>
</dbReference>
<dbReference type="InterPro" id="IPR003137">
    <property type="entry name" value="PA_domain"/>
</dbReference>
<comment type="caution">
    <text evidence="14">The sequence shown here is derived from an EMBL/GenBank/DDBJ whole genome shotgun (WGS) entry which is preliminary data.</text>
</comment>
<dbReference type="PROSITE" id="PS00138">
    <property type="entry name" value="SUBTILASE_SER"/>
    <property type="match status" value="1"/>
</dbReference>
<evidence type="ECO:0000313" key="15">
    <source>
        <dbReference type="Proteomes" id="UP000315983"/>
    </source>
</evidence>
<dbReference type="InterPro" id="IPR023828">
    <property type="entry name" value="Peptidase_S8_Ser-AS"/>
</dbReference>
<keyword evidence="16" id="KW-1185">Reference proteome</keyword>
<dbReference type="GO" id="GO:0006508">
    <property type="term" value="P:proteolysis"/>
    <property type="evidence" value="ECO:0007669"/>
    <property type="project" value="UniProtKB-KW"/>
</dbReference>
<evidence type="ECO:0000313" key="16">
    <source>
        <dbReference type="Proteomes" id="UP000677457"/>
    </source>
</evidence>
<dbReference type="InterPro" id="IPR000209">
    <property type="entry name" value="Peptidase_S8/S53_dom"/>
</dbReference>
<evidence type="ECO:0000256" key="8">
    <source>
        <dbReference type="PROSITE-ProRule" id="PRU01240"/>
    </source>
</evidence>
<name>A0A542XUZ1_SALAC</name>
<keyword evidence="6 8" id="KW-0720">Serine protease</keyword>
<dbReference type="PANTHER" id="PTHR43399:SF4">
    <property type="entry name" value="CELL WALL-ASSOCIATED PROTEASE"/>
    <property type="match status" value="1"/>
</dbReference>
<feature type="domain" description="Peptidase S8/S53" evidence="11">
    <location>
        <begin position="242"/>
        <end position="501"/>
    </location>
</feature>
<evidence type="ECO:0000256" key="5">
    <source>
        <dbReference type="ARBA" id="ARBA00022801"/>
    </source>
</evidence>
<keyword evidence="4 10" id="KW-0732">Signal</keyword>
<gene>
    <name evidence="14" type="ORF">FB564_4929</name>
    <name evidence="13" type="ORF">Sar04_01640</name>
</gene>
<protein>
    <submittedName>
        <fullName evidence="13">Peptidase</fullName>
    </submittedName>
    <submittedName>
        <fullName evidence="14">Subtilisin family serine protease</fullName>
    </submittedName>
</protein>
<feature type="active site" description="Charge relay system" evidence="7 8">
    <location>
        <position position="283"/>
    </location>
</feature>
<dbReference type="GO" id="GO:0004252">
    <property type="term" value="F:serine-type endopeptidase activity"/>
    <property type="evidence" value="ECO:0007669"/>
    <property type="project" value="UniProtKB-UniRule"/>
</dbReference>
<feature type="active site" description="Charge relay system" evidence="7 8">
    <location>
        <position position="251"/>
    </location>
</feature>
<dbReference type="InterPro" id="IPR013783">
    <property type="entry name" value="Ig-like_fold"/>
</dbReference>
<dbReference type="PIRSF" id="PIRSF037852">
    <property type="entry name" value="Subtilisin_rel_SAV5721"/>
    <property type="match status" value="1"/>
</dbReference>
<dbReference type="Gene3D" id="2.60.40.10">
    <property type="entry name" value="Immunoglobulins"/>
    <property type="match status" value="1"/>
</dbReference>
<comment type="similarity">
    <text evidence="1 8 9">Belongs to the peptidase S8 family.</text>
</comment>
<dbReference type="PRINTS" id="PR00723">
    <property type="entry name" value="SUBTILISIN"/>
</dbReference>
<dbReference type="InterPro" id="IPR015500">
    <property type="entry name" value="Peptidase_S8_subtilisin-rel"/>
</dbReference>
<evidence type="ECO:0000256" key="1">
    <source>
        <dbReference type="ARBA" id="ARBA00011073"/>
    </source>
</evidence>
<dbReference type="InterPro" id="IPR051048">
    <property type="entry name" value="Peptidase_S8/S53_subtilisin"/>
</dbReference>
<organism evidence="14 15">
    <name type="scientific">Salinispora arenicola</name>
    <dbReference type="NCBI Taxonomy" id="168697"/>
    <lineage>
        <taxon>Bacteria</taxon>
        <taxon>Bacillati</taxon>
        <taxon>Actinomycetota</taxon>
        <taxon>Actinomycetes</taxon>
        <taxon>Micromonosporales</taxon>
        <taxon>Micromonosporaceae</taxon>
        <taxon>Salinispora</taxon>
    </lineage>
</organism>
<evidence type="ECO:0000259" key="11">
    <source>
        <dbReference type="Pfam" id="PF00082"/>
    </source>
</evidence>
<feature type="active site" description="Charge relay system" evidence="7 8">
    <location>
        <position position="453"/>
    </location>
</feature>
<dbReference type="PROSITE" id="PS51318">
    <property type="entry name" value="TAT"/>
    <property type="match status" value="1"/>
</dbReference>
<evidence type="ECO:0000259" key="12">
    <source>
        <dbReference type="Pfam" id="PF02225"/>
    </source>
</evidence>
<dbReference type="EMBL" id="BOQM01000001">
    <property type="protein sequence ID" value="GIM81331.1"/>
    <property type="molecule type" value="Genomic_DNA"/>
</dbReference>
<sequence>MSSDLGPFAAGGSRRRLIAAVVAAGMVAASAAATHPAAATAGQPPTAAPVAAPVTAPETHTVTLVTGDVVTVRTLANGKTITEVDQPDDATGGFSVQQSGDDLYVLPDEAIPLLANDQLDRRLFNVTDLIEMGYDDAHTTELPLIATYPRTTARTTAALPGTALTHDLPAINGHALIADKEQTRTVWSTITASIAAGQSRGSGDAHDSGVPKLWLDGQVRTALADSVPQVGAPEAWDAGYDGDGVTVAVLDTGIDPTHPDLADQITEKVSFVPDQDASDRQGHGTHVASIIAGTGAASDGDNTGVAPGADLIIGKVLNNNGIGYDSWIIAGMQWAAESGADVVNMSLGHAARTDVLDPLTLAVDALSAQHDTLFVMAAGNSGTTIATPGNAESALTVGAVDKQDRLAGFSSVGPLAYSGAIKPDITAPGVAVTAARSQQSAGDGMYVGKTGTSMAAPHVAGAAAILAQQHPDWTNTQLKNALMSSAEALSDSYNAFQVGTGRLDVAAAVGSTVRATGSAFVGYFEWPHQPTDTPVTEPVTFTNSGTTAVTLDLTTTGSDAFTLDTSKVTVPAGGQVDVPVTADPGGITIGSHTGYLVGTDPTTGETVTRTALGLLKEDERYGLTIKVRDRDGQPTTSFVLVREAGSWYPRYVDVDGERTLRLPPGTYTVETKAEVPGERADSLGLALLAAPEVVLDAPTEVMLDASQARLLDTTTPQRTEDRQRFLGYTVDHGTPIDPTAYYHSIAPAYDDLYVLPTEKSSEDTFAMGAQWRKGEPVLSLRAFGLLPIDATVQPGSTITTGTQRLRPVYAGTGTPEDYTNLNAKGKIAIVTRSDNVSPPDRAAAAAAAGAILLLVVNDKPGILHEHVGDSPIPVASVHRDIGNLLTKLAEHGIPKLKVSQEQYPDTIYDLVQVWRGQVPDQPLTYHPSHQDLARVDARYHAVHDTEGSGSRYHMLGILPLGLPEPERYPGTRTEWVTPDIPWGEVHEQGGNEWAVVTDEHTYAKGTTSRVDWFAPAVRPAFIQSARLQNSRYQDRMTVSMRAWSPSGSTVLDSGGAIRSAQQHIKLYQGDTLLHEDPNYSFLSNREVPAGTLPYRLVLDGSRSADEWRLSTRTHTEWDFISSTNEADPSDPVPITLLQLDYEMETDLRGDVEAGTDQAISVTARPQPGGSDIGTGTITTVELDVSYDDGTTWQRVALNQGDNNRYTGTLTLPTRPDGFISIRAAAETDTGFAIRQEITRAYGLR</sequence>
<dbReference type="InterPro" id="IPR022398">
    <property type="entry name" value="Peptidase_S8_His-AS"/>
</dbReference>
<evidence type="ECO:0000256" key="3">
    <source>
        <dbReference type="ARBA" id="ARBA00022670"/>
    </source>
</evidence>
<dbReference type="Gene3D" id="3.40.50.200">
    <property type="entry name" value="Peptidase S8/S53 domain"/>
    <property type="match status" value="1"/>
</dbReference>
<dbReference type="PANTHER" id="PTHR43399">
    <property type="entry name" value="SUBTILISIN-RELATED"/>
    <property type="match status" value="1"/>
</dbReference>
<dbReference type="PROSITE" id="PS00136">
    <property type="entry name" value="SUBTILASE_ASP"/>
    <property type="match status" value="1"/>
</dbReference>
<keyword evidence="2" id="KW-0964">Secreted</keyword>
<evidence type="ECO:0000256" key="4">
    <source>
        <dbReference type="ARBA" id="ARBA00022729"/>
    </source>
</evidence>
<keyword evidence="3 8" id="KW-0645">Protease</keyword>
<dbReference type="PROSITE" id="PS51892">
    <property type="entry name" value="SUBTILASE"/>
    <property type="match status" value="1"/>
</dbReference>
<dbReference type="Gene3D" id="3.50.30.30">
    <property type="match status" value="1"/>
</dbReference>
<accession>A0A542XUZ1</accession>
<keyword evidence="5 8" id="KW-0378">Hydrolase</keyword>
<dbReference type="RefSeq" id="WP_029025054.1">
    <property type="nucleotide sequence ID" value="NZ_BOQM01000001.1"/>
</dbReference>
<reference evidence="14 15" key="1">
    <citation type="submission" date="2019-06" db="EMBL/GenBank/DDBJ databases">
        <title>Sequencing the genomes of 1000 actinobacteria strains.</title>
        <authorList>
            <person name="Klenk H.-P."/>
        </authorList>
    </citation>
    <scope>NUCLEOTIDE SEQUENCE [LARGE SCALE GENOMIC DNA]</scope>
    <source>
        <strain evidence="14 15">DSM 44819</strain>
    </source>
</reference>
<feature type="signal peptide" evidence="10">
    <location>
        <begin position="1"/>
        <end position="31"/>
    </location>
</feature>
<dbReference type="EMBL" id="VFOL01000001">
    <property type="protein sequence ID" value="TQL39660.1"/>
    <property type="molecule type" value="Genomic_DNA"/>
</dbReference>
<dbReference type="InterPro" id="IPR046450">
    <property type="entry name" value="PA_dom_sf"/>
</dbReference>
<dbReference type="Pfam" id="PF02225">
    <property type="entry name" value="PA"/>
    <property type="match status" value="1"/>
</dbReference>